<proteinExistence type="predicted"/>
<dbReference type="EMBL" id="LK933516">
    <property type="protein sequence ID" value="CDT80391.1"/>
    <property type="molecule type" value="Genomic_DNA"/>
</dbReference>
<dbReference type="EMBL" id="LK932473">
    <property type="protein sequence ID" value="CDS83788.1"/>
    <property type="molecule type" value="Genomic_DNA"/>
</dbReference>
<dbReference type="EMBL" id="LK932357">
    <property type="protein sequence ID" value="CDS83891.1"/>
    <property type="molecule type" value="Genomic_DNA"/>
</dbReference>
<evidence type="ECO:0000313" key="2">
    <source>
        <dbReference type="EMBL" id="CDS83891.1"/>
    </source>
</evidence>
<accession>A0A069A318</accession>
<gene>
    <name evidence="3" type="ORF">BN1095_800012</name>
    <name evidence="1" type="ORF">BN1096_230020</name>
    <name evidence="2" type="ORF">BN1097_220018</name>
</gene>
<name>A0A069A318_CLODI</name>
<evidence type="ECO:0000313" key="3">
    <source>
        <dbReference type="EMBL" id="CDT80391.1"/>
    </source>
</evidence>
<sequence length="48" mass="5768">MSKYIDFANIEYILLMNALDVSVSKHLLDEHFTVVWANDRYYEMFGYT</sequence>
<protein>
    <submittedName>
        <fullName evidence="1">Uncharacterized protein</fullName>
    </submittedName>
</protein>
<evidence type="ECO:0000313" key="1">
    <source>
        <dbReference type="EMBL" id="CDS83788.1"/>
    </source>
</evidence>
<dbReference type="AlphaFoldDB" id="A0A069A318"/>
<organism evidence="1">
    <name type="scientific">Clostridioides difficile</name>
    <name type="common">Peptoclostridium difficile</name>
    <dbReference type="NCBI Taxonomy" id="1496"/>
    <lineage>
        <taxon>Bacteria</taxon>
        <taxon>Bacillati</taxon>
        <taxon>Bacillota</taxon>
        <taxon>Clostridia</taxon>
        <taxon>Peptostreptococcales</taxon>
        <taxon>Peptostreptococcaceae</taxon>
        <taxon>Clostridioides</taxon>
    </lineage>
</organism>
<reference evidence="1" key="1">
    <citation type="submission" date="2014-07" db="EMBL/GenBank/DDBJ databases">
        <authorList>
            <person name="Monot Marc"/>
        </authorList>
    </citation>
    <scope>NUCLEOTIDE SEQUENCE</scope>
    <source>
        <strain evidence="3">7032989</strain>
        <strain evidence="2">7032994</strain>
    </source>
</reference>